<dbReference type="HOGENOM" id="CLU_3031897_0_0_1"/>
<organism evidence="1 2">
    <name type="scientific">Amanita muscaria (strain Koide BX008)</name>
    <dbReference type="NCBI Taxonomy" id="946122"/>
    <lineage>
        <taxon>Eukaryota</taxon>
        <taxon>Fungi</taxon>
        <taxon>Dikarya</taxon>
        <taxon>Basidiomycota</taxon>
        <taxon>Agaricomycotina</taxon>
        <taxon>Agaricomycetes</taxon>
        <taxon>Agaricomycetidae</taxon>
        <taxon>Agaricales</taxon>
        <taxon>Pluteineae</taxon>
        <taxon>Amanitaceae</taxon>
        <taxon>Amanita</taxon>
    </lineage>
</organism>
<evidence type="ECO:0000313" key="2">
    <source>
        <dbReference type="Proteomes" id="UP000054549"/>
    </source>
</evidence>
<keyword evidence="2" id="KW-1185">Reference proteome</keyword>
<name>A0A0C2SFF6_AMAMK</name>
<dbReference type="Proteomes" id="UP000054549">
    <property type="component" value="Unassembled WGS sequence"/>
</dbReference>
<gene>
    <name evidence="1" type="ORF">M378DRAFT_166457</name>
</gene>
<reference evidence="1 2" key="1">
    <citation type="submission" date="2014-04" db="EMBL/GenBank/DDBJ databases">
        <title>Evolutionary Origins and Diversification of the Mycorrhizal Mutualists.</title>
        <authorList>
            <consortium name="DOE Joint Genome Institute"/>
            <consortium name="Mycorrhizal Genomics Consortium"/>
            <person name="Kohler A."/>
            <person name="Kuo A."/>
            <person name="Nagy L.G."/>
            <person name="Floudas D."/>
            <person name="Copeland A."/>
            <person name="Barry K.W."/>
            <person name="Cichocki N."/>
            <person name="Veneault-Fourrey C."/>
            <person name="LaButti K."/>
            <person name="Lindquist E.A."/>
            <person name="Lipzen A."/>
            <person name="Lundell T."/>
            <person name="Morin E."/>
            <person name="Murat C."/>
            <person name="Riley R."/>
            <person name="Ohm R."/>
            <person name="Sun H."/>
            <person name="Tunlid A."/>
            <person name="Henrissat B."/>
            <person name="Grigoriev I.V."/>
            <person name="Hibbett D.S."/>
            <person name="Martin F."/>
        </authorList>
    </citation>
    <scope>NUCLEOTIDE SEQUENCE [LARGE SCALE GENOMIC DNA]</scope>
    <source>
        <strain evidence="1 2">Koide BX008</strain>
    </source>
</reference>
<dbReference type="InParanoid" id="A0A0C2SFF6"/>
<proteinExistence type="predicted"/>
<dbReference type="AlphaFoldDB" id="A0A0C2SFF6"/>
<evidence type="ECO:0000313" key="1">
    <source>
        <dbReference type="EMBL" id="KIL61815.1"/>
    </source>
</evidence>
<accession>A0A0C2SFF6</accession>
<sequence length="55" mass="6114">MTIMHPTLPEQGAAGGYLFKPSFQSNHDAPWTDASTIDDSFGDIRRSRSCKRSVE</sequence>
<dbReference type="EMBL" id="KN818279">
    <property type="protein sequence ID" value="KIL61815.1"/>
    <property type="molecule type" value="Genomic_DNA"/>
</dbReference>
<protein>
    <submittedName>
        <fullName evidence="1">Uncharacterized protein</fullName>
    </submittedName>
</protein>